<dbReference type="AlphaFoldDB" id="X1TCW4"/>
<feature type="domain" description="Translation elongation factor EFTu-like" evidence="4">
    <location>
        <begin position="4"/>
        <end position="59"/>
    </location>
</feature>
<reference evidence="5" key="1">
    <citation type="journal article" date="2014" name="Front. Microbiol.">
        <title>High frequency of phylogenetically diverse reductive dehalogenase-homologous genes in deep subseafloor sedimentary metagenomes.</title>
        <authorList>
            <person name="Kawai M."/>
            <person name="Futagami T."/>
            <person name="Toyoda A."/>
            <person name="Takaki Y."/>
            <person name="Nishi S."/>
            <person name="Hori S."/>
            <person name="Arai W."/>
            <person name="Tsubouchi T."/>
            <person name="Morono Y."/>
            <person name="Uchiyama I."/>
            <person name="Ito T."/>
            <person name="Fujiyama A."/>
            <person name="Inagaki F."/>
            <person name="Takami H."/>
        </authorList>
    </citation>
    <scope>NUCLEOTIDE SEQUENCE</scope>
    <source>
        <strain evidence="5">Expedition CK06-06</strain>
    </source>
</reference>
<dbReference type="PROSITE" id="PS01176">
    <property type="entry name" value="IF2"/>
    <property type="match status" value="1"/>
</dbReference>
<dbReference type="Gene3D" id="2.40.30.10">
    <property type="entry name" value="Translation factors"/>
    <property type="match status" value="1"/>
</dbReference>
<dbReference type="PANTHER" id="PTHR43381:SF5">
    <property type="entry name" value="TR-TYPE G DOMAIN-CONTAINING PROTEIN"/>
    <property type="match status" value="1"/>
</dbReference>
<dbReference type="GO" id="GO:0003743">
    <property type="term" value="F:translation initiation factor activity"/>
    <property type="evidence" value="ECO:0007669"/>
    <property type="project" value="InterPro"/>
</dbReference>
<dbReference type="Pfam" id="PF03144">
    <property type="entry name" value="GTP_EFTU_D2"/>
    <property type="match status" value="1"/>
</dbReference>
<evidence type="ECO:0000313" key="5">
    <source>
        <dbReference type="EMBL" id="GAJ03153.1"/>
    </source>
</evidence>
<dbReference type="CDD" id="cd03692">
    <property type="entry name" value="mtIF2_IVc"/>
    <property type="match status" value="1"/>
</dbReference>
<sequence length="83" mass="9581">PKIGTIAGSYVLSGKISKNDNIRVIRDGKLIYEGKVSSLKRFKEDIKEVNADFECGIGIEKFNDFKLKDIFEFYTFREIKKNN</sequence>
<organism evidence="5">
    <name type="scientific">marine sediment metagenome</name>
    <dbReference type="NCBI Taxonomy" id="412755"/>
    <lineage>
        <taxon>unclassified sequences</taxon>
        <taxon>metagenomes</taxon>
        <taxon>ecological metagenomes</taxon>
    </lineage>
</organism>
<dbReference type="SUPFAM" id="SSF50447">
    <property type="entry name" value="Translation proteins"/>
    <property type="match status" value="1"/>
</dbReference>
<evidence type="ECO:0000256" key="1">
    <source>
        <dbReference type="ARBA" id="ARBA00004496"/>
    </source>
</evidence>
<dbReference type="InterPro" id="IPR004161">
    <property type="entry name" value="EFTu-like_2"/>
</dbReference>
<evidence type="ECO:0000259" key="4">
    <source>
        <dbReference type="Pfam" id="PF03144"/>
    </source>
</evidence>
<dbReference type="PANTHER" id="PTHR43381">
    <property type="entry name" value="TRANSLATION INITIATION FACTOR IF-2-RELATED"/>
    <property type="match status" value="1"/>
</dbReference>
<dbReference type="InterPro" id="IPR000178">
    <property type="entry name" value="TF_IF2_bacterial-like"/>
</dbReference>
<proteinExistence type="predicted"/>
<dbReference type="GO" id="GO:0005829">
    <property type="term" value="C:cytosol"/>
    <property type="evidence" value="ECO:0007669"/>
    <property type="project" value="TreeGrafter"/>
</dbReference>
<keyword evidence="2" id="KW-0547">Nucleotide-binding</keyword>
<comment type="subcellular location">
    <subcellularLocation>
        <location evidence="1">Cytoplasm</location>
    </subcellularLocation>
</comment>
<dbReference type="GO" id="GO:0003924">
    <property type="term" value="F:GTPase activity"/>
    <property type="evidence" value="ECO:0007669"/>
    <property type="project" value="InterPro"/>
</dbReference>
<name>X1TCW4_9ZZZZ</name>
<evidence type="ECO:0000256" key="3">
    <source>
        <dbReference type="ARBA" id="ARBA00023134"/>
    </source>
</evidence>
<accession>X1TCW4</accession>
<feature type="non-terminal residue" evidence="5">
    <location>
        <position position="1"/>
    </location>
</feature>
<dbReference type="EMBL" id="BARW01031404">
    <property type="protein sequence ID" value="GAJ03153.1"/>
    <property type="molecule type" value="Genomic_DNA"/>
</dbReference>
<gene>
    <name evidence="5" type="ORF">S12H4_49960</name>
</gene>
<evidence type="ECO:0000256" key="2">
    <source>
        <dbReference type="ARBA" id="ARBA00022741"/>
    </source>
</evidence>
<dbReference type="InterPro" id="IPR009000">
    <property type="entry name" value="Transl_B-barrel_sf"/>
</dbReference>
<keyword evidence="3" id="KW-0342">GTP-binding</keyword>
<dbReference type="InterPro" id="IPR015760">
    <property type="entry name" value="TIF_IF2"/>
</dbReference>
<dbReference type="GO" id="GO:0005525">
    <property type="term" value="F:GTP binding"/>
    <property type="evidence" value="ECO:0007669"/>
    <property type="project" value="UniProtKB-KW"/>
</dbReference>
<dbReference type="FunFam" id="2.40.30.10:FF:000008">
    <property type="entry name" value="Translation initiation factor IF-2"/>
    <property type="match status" value="1"/>
</dbReference>
<comment type="caution">
    <text evidence="5">The sequence shown here is derived from an EMBL/GenBank/DDBJ whole genome shotgun (WGS) entry which is preliminary data.</text>
</comment>
<protein>
    <recommendedName>
        <fullName evidence="4">Translation elongation factor EFTu-like domain-containing protein</fullName>
    </recommendedName>
</protein>